<name>A0A2M4C6V7_9DIPT</name>
<sequence>MIVTGIHLWLIVQLNIEYLRAPGTVAFVFVGRPRWFGCVHLRLARHIGWPWESVRTELLLGKDAFVDHLVSDRGRCVVNGIRRCFNFRFQLLVHTPGDIVHHFARQYHVVRYGFVLLCCLTAGLNRFLA</sequence>
<accession>A0A2M4C6V7</accession>
<proteinExistence type="predicted"/>
<organism evidence="1">
    <name type="scientific">Anopheles marajoara</name>
    <dbReference type="NCBI Taxonomy" id="58244"/>
    <lineage>
        <taxon>Eukaryota</taxon>
        <taxon>Metazoa</taxon>
        <taxon>Ecdysozoa</taxon>
        <taxon>Arthropoda</taxon>
        <taxon>Hexapoda</taxon>
        <taxon>Insecta</taxon>
        <taxon>Pterygota</taxon>
        <taxon>Neoptera</taxon>
        <taxon>Endopterygota</taxon>
        <taxon>Diptera</taxon>
        <taxon>Nematocera</taxon>
        <taxon>Culicoidea</taxon>
        <taxon>Culicidae</taxon>
        <taxon>Anophelinae</taxon>
        <taxon>Anopheles</taxon>
    </lineage>
</organism>
<evidence type="ECO:0000313" key="1">
    <source>
        <dbReference type="EMBL" id="MBW61072.1"/>
    </source>
</evidence>
<dbReference type="AlphaFoldDB" id="A0A2M4C6V7"/>
<protein>
    <submittedName>
        <fullName evidence="1">Putative secreted protein</fullName>
    </submittedName>
</protein>
<reference evidence="1" key="1">
    <citation type="submission" date="2018-01" db="EMBL/GenBank/DDBJ databases">
        <title>An insight into the sialome of Amazonian anophelines.</title>
        <authorList>
            <person name="Ribeiro J.M."/>
            <person name="Scarpassa V."/>
            <person name="Calvo E."/>
        </authorList>
    </citation>
    <scope>NUCLEOTIDE SEQUENCE</scope>
    <source>
        <tissue evidence="1">Salivary glands</tissue>
    </source>
</reference>
<dbReference type="EMBL" id="GGFJ01011931">
    <property type="protein sequence ID" value="MBW61072.1"/>
    <property type="molecule type" value="Transcribed_RNA"/>
</dbReference>